<keyword evidence="6" id="KW-0418">Kinase</keyword>
<dbReference type="SMART" id="SM00388">
    <property type="entry name" value="HisKA"/>
    <property type="match status" value="1"/>
</dbReference>
<evidence type="ECO:0000313" key="10">
    <source>
        <dbReference type="EMBL" id="EAR60332.1"/>
    </source>
</evidence>
<evidence type="ECO:0000313" key="11">
    <source>
        <dbReference type="Proteomes" id="UP000002171"/>
    </source>
</evidence>
<feature type="transmembrane region" description="Helical" evidence="8">
    <location>
        <begin position="6"/>
        <end position="28"/>
    </location>
</feature>
<proteinExistence type="predicted"/>
<evidence type="ECO:0000256" key="3">
    <source>
        <dbReference type="ARBA" id="ARBA00022553"/>
    </source>
</evidence>
<dbReference type="SUPFAM" id="SSF55874">
    <property type="entry name" value="ATPase domain of HSP90 chaperone/DNA topoisomerase II/histidine kinase"/>
    <property type="match status" value="1"/>
</dbReference>
<dbReference type="InterPro" id="IPR003594">
    <property type="entry name" value="HATPase_dom"/>
</dbReference>
<evidence type="ECO:0000256" key="8">
    <source>
        <dbReference type="SAM" id="Phobius"/>
    </source>
</evidence>
<keyword evidence="8" id="KW-0472">Membrane</keyword>
<dbReference type="NCBIfam" id="NF008312">
    <property type="entry name" value="PRK11100.1"/>
    <property type="match status" value="1"/>
</dbReference>
<keyword evidence="4" id="KW-0808">Transferase</keyword>
<feature type="transmembrane region" description="Helical" evidence="8">
    <location>
        <begin position="194"/>
        <end position="213"/>
    </location>
</feature>
<dbReference type="InterPro" id="IPR036890">
    <property type="entry name" value="HATPase_C_sf"/>
</dbReference>
<protein>
    <recommendedName>
        <fullName evidence="2">histidine kinase</fullName>
        <ecNumber evidence="2">2.7.13.3</ecNumber>
    </recommendedName>
</protein>
<dbReference type="PANTHER" id="PTHR45436">
    <property type="entry name" value="SENSOR HISTIDINE KINASE YKOH"/>
    <property type="match status" value="1"/>
</dbReference>
<accession>A0A7U8C2K8</accession>
<keyword evidence="11" id="KW-1185">Reference proteome</keyword>
<name>A0A7U8C2K8_NEPCE</name>
<dbReference type="Pfam" id="PF02518">
    <property type="entry name" value="HATPase_c"/>
    <property type="match status" value="1"/>
</dbReference>
<dbReference type="EMBL" id="AAOW01000019">
    <property type="protein sequence ID" value="EAR60332.1"/>
    <property type="molecule type" value="Genomic_DNA"/>
</dbReference>
<keyword evidence="5 8" id="KW-0812">Transmembrane</keyword>
<feature type="domain" description="Histidine kinase" evidence="9">
    <location>
        <begin position="267"/>
        <end position="481"/>
    </location>
</feature>
<dbReference type="EC" id="2.7.13.3" evidence="2"/>
<dbReference type="SUPFAM" id="SSF47384">
    <property type="entry name" value="Homodimeric domain of signal transducing histidine kinase"/>
    <property type="match status" value="1"/>
</dbReference>
<dbReference type="Pfam" id="PF00512">
    <property type="entry name" value="HisKA"/>
    <property type="match status" value="1"/>
</dbReference>
<comment type="caution">
    <text evidence="10">The sequence shown here is derived from an EMBL/GenBank/DDBJ whole genome shotgun (WGS) entry which is preliminary data.</text>
</comment>
<dbReference type="InterPro" id="IPR050428">
    <property type="entry name" value="TCS_sensor_his_kinase"/>
</dbReference>
<dbReference type="InterPro" id="IPR029151">
    <property type="entry name" value="Sensor-like_sf"/>
</dbReference>
<evidence type="ECO:0000256" key="4">
    <source>
        <dbReference type="ARBA" id="ARBA00022679"/>
    </source>
</evidence>
<dbReference type="Gene3D" id="3.30.565.10">
    <property type="entry name" value="Histidine kinase-like ATPase, C-terminal domain"/>
    <property type="match status" value="1"/>
</dbReference>
<dbReference type="PANTHER" id="PTHR45436:SF10">
    <property type="entry name" value="HISTIDINE KINASE"/>
    <property type="match status" value="1"/>
</dbReference>
<dbReference type="OrthoDB" id="9809766at2"/>
<dbReference type="GO" id="GO:0000155">
    <property type="term" value="F:phosphorelay sensor kinase activity"/>
    <property type="evidence" value="ECO:0007669"/>
    <property type="project" value="InterPro"/>
</dbReference>
<gene>
    <name evidence="10" type="ORF">MED92_00340</name>
</gene>
<dbReference type="SMART" id="SM00387">
    <property type="entry name" value="HATPase_c"/>
    <property type="match status" value="1"/>
</dbReference>
<dbReference type="SUPFAM" id="SSF103190">
    <property type="entry name" value="Sensory domain-like"/>
    <property type="match status" value="1"/>
</dbReference>
<dbReference type="PROSITE" id="PS50109">
    <property type="entry name" value="HIS_KIN"/>
    <property type="match status" value="1"/>
</dbReference>
<dbReference type="Gene3D" id="1.10.287.130">
    <property type="match status" value="1"/>
</dbReference>
<sequence>MKFGLKLFLSYAAILGLGIYFFLNSMLLEIKPGLRQSLETALIDSANLLAEVVAPNDTDTPIRVELIGPAIEKTLQRPLNATIWNHAKTQANLRVYITNEQGIVIYDSSKLAVGEDYSQWNDVYLTLRGKYGARSTQENPKDRFSSVMYIGAPIYTTTQQGDRKIAGALSVGKPNVSVEPFWQAARDNIRSKGMWLLIAAAFAGALLATWLSLNIHRLVAYARSLSQGEKLSPPNISDPDLTQLAQAMDEMRRALDGKEYVEEYTLNLTHEMKSPLTALQGAAELINLTEDPQSKIRLAQNISQQTERLRALVDEVLALARLENRSELEMQKPVDLGEIIHHECHQLALRFEEQHITPKLGIDNNLRIKGDPLLLSQAIRNLLENALDFSPKHSEITLSAFSEGNHTVLTIEDQGPGIPDYATEQIWQRFYSLPRPSSGQKSTGLGLCFVKQIADLHSAEIQLHNSKEGGTLARFTFHTQNT</sequence>
<dbReference type="InterPro" id="IPR036097">
    <property type="entry name" value="HisK_dim/P_sf"/>
</dbReference>
<evidence type="ECO:0000256" key="6">
    <source>
        <dbReference type="ARBA" id="ARBA00022777"/>
    </source>
</evidence>
<comment type="catalytic activity">
    <reaction evidence="1">
        <text>ATP + protein L-histidine = ADP + protein N-phospho-L-histidine.</text>
        <dbReference type="EC" id="2.7.13.3"/>
    </reaction>
</comment>
<organism evidence="10 11">
    <name type="scientific">Neptuniibacter caesariensis</name>
    <dbReference type="NCBI Taxonomy" id="207954"/>
    <lineage>
        <taxon>Bacteria</taxon>
        <taxon>Pseudomonadati</taxon>
        <taxon>Pseudomonadota</taxon>
        <taxon>Gammaproteobacteria</taxon>
        <taxon>Oceanospirillales</taxon>
        <taxon>Oceanospirillaceae</taxon>
        <taxon>Neptuniibacter</taxon>
    </lineage>
</organism>
<reference evidence="10 11" key="1">
    <citation type="submission" date="2006-02" db="EMBL/GenBank/DDBJ databases">
        <authorList>
            <person name="Pinhassi J."/>
            <person name="Pedros-Alio C."/>
            <person name="Ferriera S."/>
            <person name="Johnson J."/>
            <person name="Kravitz S."/>
            <person name="Halpern A."/>
            <person name="Remington K."/>
            <person name="Beeson K."/>
            <person name="Tran B."/>
            <person name="Rogers Y.-H."/>
            <person name="Friedman R."/>
            <person name="Venter J.C."/>
        </authorList>
    </citation>
    <scope>NUCLEOTIDE SEQUENCE [LARGE SCALE GENOMIC DNA]</scope>
    <source>
        <strain evidence="10 11">MED92</strain>
    </source>
</reference>
<evidence type="ECO:0000256" key="2">
    <source>
        <dbReference type="ARBA" id="ARBA00012438"/>
    </source>
</evidence>
<evidence type="ECO:0000256" key="5">
    <source>
        <dbReference type="ARBA" id="ARBA00022692"/>
    </source>
</evidence>
<evidence type="ECO:0000259" key="9">
    <source>
        <dbReference type="PROSITE" id="PS50109"/>
    </source>
</evidence>
<evidence type="ECO:0000256" key="7">
    <source>
        <dbReference type="ARBA" id="ARBA00022989"/>
    </source>
</evidence>
<dbReference type="InterPro" id="IPR005467">
    <property type="entry name" value="His_kinase_dom"/>
</dbReference>
<dbReference type="AlphaFoldDB" id="A0A7U8C2K8"/>
<dbReference type="Proteomes" id="UP000002171">
    <property type="component" value="Unassembled WGS sequence"/>
</dbReference>
<keyword evidence="7 8" id="KW-1133">Transmembrane helix</keyword>
<evidence type="ECO:0000256" key="1">
    <source>
        <dbReference type="ARBA" id="ARBA00000085"/>
    </source>
</evidence>
<dbReference type="CDD" id="cd00082">
    <property type="entry name" value="HisKA"/>
    <property type="match status" value="1"/>
</dbReference>
<keyword evidence="3" id="KW-0597">Phosphoprotein</keyword>
<dbReference type="InterPro" id="IPR003661">
    <property type="entry name" value="HisK_dim/P_dom"/>
</dbReference>
<dbReference type="RefSeq" id="WP_007022940.1">
    <property type="nucleotide sequence ID" value="NZ_CH724128.1"/>
</dbReference>